<gene>
    <name evidence="1" type="ORF">QE152_g26646</name>
</gene>
<sequence length="231" mass="26267">MAVTLASFFVKNTNVENYVVYTGYLVREADETFDVHNVSHIYHHSNFIGDNNMDNVAIVKVMTNFALSIAGRAIAILPNNQIKFEKTRETTCSILIHERDVFGMGIFRSLPVDLLTKEECADLIGLNNLTLPLLTSSFCVKPHSSSDKKVDIIQGTTCLCDGIARGIIIQNHIGIYTRCPIPVIDIGLHTTWIRTRMINLEYVRSRSLNDRKHRNLIHCFLGVLYLYNYIY</sequence>
<name>A0AAW1JW72_POPJA</name>
<evidence type="ECO:0000313" key="1">
    <source>
        <dbReference type="EMBL" id="KAK9709388.1"/>
    </source>
</evidence>
<dbReference type="Gene3D" id="2.40.10.10">
    <property type="entry name" value="Trypsin-like serine proteases"/>
    <property type="match status" value="1"/>
</dbReference>
<dbReference type="InterPro" id="IPR009003">
    <property type="entry name" value="Peptidase_S1_PA"/>
</dbReference>
<dbReference type="SUPFAM" id="SSF50494">
    <property type="entry name" value="Trypsin-like serine proteases"/>
    <property type="match status" value="1"/>
</dbReference>
<accession>A0AAW1JW72</accession>
<evidence type="ECO:0000313" key="2">
    <source>
        <dbReference type="Proteomes" id="UP001458880"/>
    </source>
</evidence>
<reference evidence="1 2" key="1">
    <citation type="journal article" date="2024" name="BMC Genomics">
        <title>De novo assembly and annotation of Popillia japonica's genome with initial clues to its potential as an invasive pest.</title>
        <authorList>
            <person name="Cucini C."/>
            <person name="Boschi S."/>
            <person name="Funari R."/>
            <person name="Cardaioli E."/>
            <person name="Iannotti N."/>
            <person name="Marturano G."/>
            <person name="Paoli F."/>
            <person name="Bruttini M."/>
            <person name="Carapelli A."/>
            <person name="Frati F."/>
            <person name="Nardi F."/>
        </authorList>
    </citation>
    <scope>NUCLEOTIDE SEQUENCE [LARGE SCALE GENOMIC DNA]</scope>
    <source>
        <strain evidence="1">DMR45628</strain>
    </source>
</reference>
<dbReference type="InterPro" id="IPR043504">
    <property type="entry name" value="Peptidase_S1_PA_chymotrypsin"/>
</dbReference>
<comment type="caution">
    <text evidence="1">The sequence shown here is derived from an EMBL/GenBank/DDBJ whole genome shotgun (WGS) entry which is preliminary data.</text>
</comment>
<protein>
    <submittedName>
        <fullName evidence="1">Uncharacterized protein</fullName>
    </submittedName>
</protein>
<dbReference type="AlphaFoldDB" id="A0AAW1JW72"/>
<proteinExistence type="predicted"/>
<keyword evidence="2" id="KW-1185">Reference proteome</keyword>
<organism evidence="1 2">
    <name type="scientific">Popillia japonica</name>
    <name type="common">Japanese beetle</name>
    <dbReference type="NCBI Taxonomy" id="7064"/>
    <lineage>
        <taxon>Eukaryota</taxon>
        <taxon>Metazoa</taxon>
        <taxon>Ecdysozoa</taxon>
        <taxon>Arthropoda</taxon>
        <taxon>Hexapoda</taxon>
        <taxon>Insecta</taxon>
        <taxon>Pterygota</taxon>
        <taxon>Neoptera</taxon>
        <taxon>Endopterygota</taxon>
        <taxon>Coleoptera</taxon>
        <taxon>Polyphaga</taxon>
        <taxon>Scarabaeiformia</taxon>
        <taxon>Scarabaeidae</taxon>
        <taxon>Rutelinae</taxon>
        <taxon>Popillia</taxon>
    </lineage>
</organism>
<dbReference type="EMBL" id="JASPKY010000310">
    <property type="protein sequence ID" value="KAK9709388.1"/>
    <property type="molecule type" value="Genomic_DNA"/>
</dbReference>
<dbReference type="Proteomes" id="UP001458880">
    <property type="component" value="Unassembled WGS sequence"/>
</dbReference>